<reference evidence="10" key="1">
    <citation type="submission" date="2020-08" db="EMBL/GenBank/DDBJ databases">
        <title>Multicomponent nature underlies the extraordinary mechanical properties of spider dragline silk.</title>
        <authorList>
            <person name="Kono N."/>
            <person name="Nakamura H."/>
            <person name="Mori M."/>
            <person name="Yoshida Y."/>
            <person name="Ohtoshi R."/>
            <person name="Malay A.D."/>
            <person name="Moran D.A.P."/>
            <person name="Tomita M."/>
            <person name="Numata K."/>
            <person name="Arakawa K."/>
        </authorList>
    </citation>
    <scope>NUCLEOTIDE SEQUENCE</scope>
</reference>
<keyword evidence="3" id="KW-0547">Nucleotide-binding</keyword>
<feature type="region of interest" description="Disordered" evidence="8">
    <location>
        <begin position="61"/>
        <end position="99"/>
    </location>
</feature>
<evidence type="ECO:0000256" key="8">
    <source>
        <dbReference type="SAM" id="MobiDB-lite"/>
    </source>
</evidence>
<proteinExistence type="predicted"/>
<dbReference type="InterPro" id="IPR001245">
    <property type="entry name" value="Ser-Thr/Tyr_kinase_cat_dom"/>
</dbReference>
<dbReference type="Gene3D" id="3.30.200.20">
    <property type="entry name" value="Phosphorylase Kinase, domain 1"/>
    <property type="match status" value="1"/>
</dbReference>
<feature type="compositionally biased region" description="Pro residues" evidence="8">
    <location>
        <begin position="72"/>
        <end position="83"/>
    </location>
</feature>
<evidence type="ECO:0000259" key="9">
    <source>
        <dbReference type="PROSITE" id="PS50011"/>
    </source>
</evidence>
<comment type="catalytic activity">
    <reaction evidence="7">
        <text>L-tyrosyl-[protein] + ATP = O-phospho-L-tyrosyl-[protein] + ADP + H(+)</text>
        <dbReference type="Rhea" id="RHEA:10596"/>
        <dbReference type="Rhea" id="RHEA-COMP:10136"/>
        <dbReference type="Rhea" id="RHEA-COMP:20101"/>
        <dbReference type="ChEBI" id="CHEBI:15378"/>
        <dbReference type="ChEBI" id="CHEBI:30616"/>
        <dbReference type="ChEBI" id="CHEBI:46858"/>
        <dbReference type="ChEBI" id="CHEBI:61978"/>
        <dbReference type="ChEBI" id="CHEBI:456216"/>
        <dbReference type="EC" id="2.7.10.1"/>
    </reaction>
</comment>
<dbReference type="InterPro" id="IPR020635">
    <property type="entry name" value="Tyr_kinase_cat_dom"/>
</dbReference>
<protein>
    <recommendedName>
        <fullName evidence="1">receptor protein-tyrosine kinase</fullName>
        <ecNumber evidence="1">2.7.10.1</ecNumber>
    </recommendedName>
</protein>
<dbReference type="PRINTS" id="PR00109">
    <property type="entry name" value="TYRKINASE"/>
</dbReference>
<dbReference type="GO" id="GO:0051897">
    <property type="term" value="P:positive regulation of phosphatidylinositol 3-kinase/protein kinase B signal transduction"/>
    <property type="evidence" value="ECO:0007669"/>
    <property type="project" value="TreeGrafter"/>
</dbReference>
<keyword evidence="6" id="KW-0829">Tyrosine-protein kinase</keyword>
<evidence type="ECO:0000256" key="1">
    <source>
        <dbReference type="ARBA" id="ARBA00011902"/>
    </source>
</evidence>
<evidence type="ECO:0000256" key="6">
    <source>
        <dbReference type="ARBA" id="ARBA00023137"/>
    </source>
</evidence>
<dbReference type="PROSITE" id="PS50011">
    <property type="entry name" value="PROTEIN_KINASE_DOM"/>
    <property type="match status" value="1"/>
</dbReference>
<gene>
    <name evidence="10" type="primary">DDR2</name>
    <name evidence="10" type="ORF">TNIN_91641</name>
</gene>
<keyword evidence="4" id="KW-0418">Kinase</keyword>
<sequence>DLGLSYSPCSPLACQSNRTIYGHQVMLDDSDPDKLLYQEPQDFKISYPGTYKSTTSREYAVPDVTKSTTPTPVVPSHPPPTPLNKPSFPQTLPKPLQKPPSERYYAATDVVKMPNIQGVHLCEAEGIPELIDVPCLGSKTLVAVKTLRKTASEQARSDFYKEVKILSRLRDTNIVHVLGVCTKDEPLCMIVEYMENGDLNQFLQQHVPENTMTSPFKPSANKVLSHGSLIFMATQIASGMKYLESLNFVHRDLATRNCLVGRGYTIKIADFGMSRDLYSEDYYRIEGRAMLPIRWMAWESILLGKFTTKSDVWAFAVTMWEILTFARHQPYADLVDDKVIENVSHFYHNDSHQIYLPQPPGCPKEIYDLMKECWQRNEHDRPNFREIHLFLQRKNLGYAPNV</sequence>
<feature type="compositionally biased region" description="Low complexity" evidence="8">
    <location>
        <begin position="61"/>
        <end position="71"/>
    </location>
</feature>
<keyword evidence="10" id="KW-0675">Receptor</keyword>
<dbReference type="SUPFAM" id="SSF56112">
    <property type="entry name" value="Protein kinase-like (PK-like)"/>
    <property type="match status" value="1"/>
</dbReference>
<accession>A0A8X7BUE2</accession>
<dbReference type="InterPro" id="IPR050122">
    <property type="entry name" value="RTK"/>
</dbReference>
<dbReference type="AlphaFoldDB" id="A0A8X7BUE2"/>
<dbReference type="GO" id="GO:0005886">
    <property type="term" value="C:plasma membrane"/>
    <property type="evidence" value="ECO:0007669"/>
    <property type="project" value="TreeGrafter"/>
</dbReference>
<organism evidence="10 11">
    <name type="scientific">Trichonephila inaurata madagascariensis</name>
    <dbReference type="NCBI Taxonomy" id="2747483"/>
    <lineage>
        <taxon>Eukaryota</taxon>
        <taxon>Metazoa</taxon>
        <taxon>Ecdysozoa</taxon>
        <taxon>Arthropoda</taxon>
        <taxon>Chelicerata</taxon>
        <taxon>Arachnida</taxon>
        <taxon>Araneae</taxon>
        <taxon>Araneomorphae</taxon>
        <taxon>Entelegynae</taxon>
        <taxon>Araneoidea</taxon>
        <taxon>Nephilidae</taxon>
        <taxon>Trichonephila</taxon>
        <taxon>Trichonephila inaurata</taxon>
    </lineage>
</organism>
<dbReference type="InterPro" id="IPR008266">
    <property type="entry name" value="Tyr_kinase_AS"/>
</dbReference>
<dbReference type="Proteomes" id="UP000886998">
    <property type="component" value="Unassembled WGS sequence"/>
</dbReference>
<evidence type="ECO:0000313" key="10">
    <source>
        <dbReference type="EMBL" id="GFY42394.1"/>
    </source>
</evidence>
<dbReference type="InterPro" id="IPR002011">
    <property type="entry name" value="Tyr_kinase_rcpt_2_CS"/>
</dbReference>
<dbReference type="GO" id="GO:0005518">
    <property type="term" value="F:collagen binding"/>
    <property type="evidence" value="ECO:0007669"/>
    <property type="project" value="TreeGrafter"/>
</dbReference>
<dbReference type="Gene3D" id="1.10.510.10">
    <property type="entry name" value="Transferase(Phosphotransferase) domain 1"/>
    <property type="match status" value="1"/>
</dbReference>
<dbReference type="CDD" id="cd05051">
    <property type="entry name" value="PTKc_DDR"/>
    <property type="match status" value="1"/>
</dbReference>
<dbReference type="FunFam" id="1.10.510.10:FF:000053">
    <property type="entry name" value="Epithelial discoidin domain-containing receptor 1"/>
    <property type="match status" value="1"/>
</dbReference>
<evidence type="ECO:0000313" key="11">
    <source>
        <dbReference type="Proteomes" id="UP000886998"/>
    </source>
</evidence>
<dbReference type="EC" id="2.7.10.1" evidence="1"/>
<keyword evidence="11" id="KW-1185">Reference proteome</keyword>
<evidence type="ECO:0000256" key="3">
    <source>
        <dbReference type="ARBA" id="ARBA00022741"/>
    </source>
</evidence>
<evidence type="ECO:0000256" key="5">
    <source>
        <dbReference type="ARBA" id="ARBA00022840"/>
    </source>
</evidence>
<dbReference type="InterPro" id="IPR011009">
    <property type="entry name" value="Kinase-like_dom_sf"/>
</dbReference>
<dbReference type="Pfam" id="PF07714">
    <property type="entry name" value="PK_Tyr_Ser-Thr"/>
    <property type="match status" value="1"/>
</dbReference>
<dbReference type="InterPro" id="IPR000719">
    <property type="entry name" value="Prot_kinase_dom"/>
</dbReference>
<dbReference type="GO" id="GO:0005524">
    <property type="term" value="F:ATP binding"/>
    <property type="evidence" value="ECO:0007669"/>
    <property type="project" value="UniProtKB-KW"/>
</dbReference>
<dbReference type="GO" id="GO:0038062">
    <property type="term" value="F:protein tyrosine kinase collagen receptor activity"/>
    <property type="evidence" value="ECO:0007669"/>
    <property type="project" value="TreeGrafter"/>
</dbReference>
<evidence type="ECO:0000256" key="7">
    <source>
        <dbReference type="ARBA" id="ARBA00051243"/>
    </source>
</evidence>
<evidence type="ECO:0000256" key="4">
    <source>
        <dbReference type="ARBA" id="ARBA00022777"/>
    </source>
</evidence>
<name>A0A8X7BUE2_9ARAC</name>
<dbReference type="GO" id="GO:0043235">
    <property type="term" value="C:receptor complex"/>
    <property type="evidence" value="ECO:0007669"/>
    <property type="project" value="TreeGrafter"/>
</dbReference>
<comment type="caution">
    <text evidence="10">The sequence shown here is derived from an EMBL/GenBank/DDBJ whole genome shotgun (WGS) entry which is preliminary data.</text>
</comment>
<dbReference type="PANTHER" id="PTHR24416:SF580">
    <property type="entry name" value="DISCOIDIN DOMAIN RECEPTOR, ISOFORM F"/>
    <property type="match status" value="1"/>
</dbReference>
<keyword evidence="5" id="KW-0067">ATP-binding</keyword>
<evidence type="ECO:0000256" key="2">
    <source>
        <dbReference type="ARBA" id="ARBA00022679"/>
    </source>
</evidence>
<feature type="domain" description="Protein kinase" evidence="9">
    <location>
        <begin position="105"/>
        <end position="391"/>
    </location>
</feature>
<feature type="non-terminal residue" evidence="10">
    <location>
        <position position="402"/>
    </location>
</feature>
<dbReference type="GO" id="GO:0010976">
    <property type="term" value="P:positive regulation of neuron projection development"/>
    <property type="evidence" value="ECO:0007669"/>
    <property type="project" value="TreeGrafter"/>
</dbReference>
<dbReference type="OrthoDB" id="6071166at2759"/>
<dbReference type="PROSITE" id="PS00239">
    <property type="entry name" value="RECEPTOR_TYR_KIN_II"/>
    <property type="match status" value="1"/>
</dbReference>
<keyword evidence="2" id="KW-0808">Transferase</keyword>
<dbReference type="PANTHER" id="PTHR24416">
    <property type="entry name" value="TYROSINE-PROTEIN KINASE RECEPTOR"/>
    <property type="match status" value="1"/>
</dbReference>
<dbReference type="EMBL" id="BMAV01003053">
    <property type="protein sequence ID" value="GFY42394.1"/>
    <property type="molecule type" value="Genomic_DNA"/>
</dbReference>
<dbReference type="PROSITE" id="PS00109">
    <property type="entry name" value="PROTEIN_KINASE_TYR"/>
    <property type="match status" value="1"/>
</dbReference>
<dbReference type="SMART" id="SM00219">
    <property type="entry name" value="TyrKc"/>
    <property type="match status" value="1"/>
</dbReference>